<comment type="subcellular location">
    <subcellularLocation>
        <location evidence="1">Cell outer membrane</location>
    </subcellularLocation>
</comment>
<dbReference type="PROSITE" id="PS51123">
    <property type="entry name" value="OMPA_2"/>
    <property type="match status" value="1"/>
</dbReference>
<dbReference type="EMBL" id="BBXV01000019">
    <property type="protein sequence ID" value="GAQ17733.1"/>
    <property type="molecule type" value="Genomic_DNA"/>
</dbReference>
<dbReference type="GO" id="GO:0009279">
    <property type="term" value="C:cell outer membrane"/>
    <property type="evidence" value="ECO:0007669"/>
    <property type="project" value="UniProtKB-SubCell"/>
</dbReference>
<feature type="region of interest" description="Disordered" evidence="5">
    <location>
        <begin position="17"/>
        <end position="55"/>
    </location>
</feature>
<dbReference type="InterPro" id="IPR006665">
    <property type="entry name" value="OmpA-like"/>
</dbReference>
<dbReference type="SUPFAM" id="SSF103088">
    <property type="entry name" value="OmpA-like"/>
    <property type="match status" value="1"/>
</dbReference>
<comment type="caution">
    <text evidence="7">The sequence shown here is derived from an EMBL/GenBank/DDBJ whole genome shotgun (WGS) entry which is preliminary data.</text>
</comment>
<evidence type="ECO:0000256" key="1">
    <source>
        <dbReference type="ARBA" id="ARBA00004442"/>
    </source>
</evidence>
<feature type="compositionally biased region" description="Basic and acidic residues" evidence="5">
    <location>
        <begin position="17"/>
        <end position="34"/>
    </location>
</feature>
<dbReference type="CDD" id="cd07185">
    <property type="entry name" value="OmpA_C-like"/>
    <property type="match status" value="1"/>
</dbReference>
<organism evidence="7 8">
    <name type="scientific">Oceanobacillus picturae</name>
    <dbReference type="NCBI Taxonomy" id="171693"/>
    <lineage>
        <taxon>Bacteria</taxon>
        <taxon>Bacillati</taxon>
        <taxon>Bacillota</taxon>
        <taxon>Bacilli</taxon>
        <taxon>Bacillales</taxon>
        <taxon>Bacillaceae</taxon>
        <taxon>Oceanobacillus</taxon>
    </lineage>
</organism>
<evidence type="ECO:0000256" key="5">
    <source>
        <dbReference type="SAM" id="MobiDB-lite"/>
    </source>
</evidence>
<protein>
    <recommendedName>
        <fullName evidence="6">OmpA-like domain-containing protein</fullName>
    </recommendedName>
</protein>
<evidence type="ECO:0000256" key="3">
    <source>
        <dbReference type="ARBA" id="ARBA00023237"/>
    </source>
</evidence>
<dbReference type="AlphaFoldDB" id="A0A0U9H4V1"/>
<sequence>MVIVIVLLISGCVKEKDASRETKGESEQTSEQEKGTVATDTAQDEEEVDAEKATSELGDLEVKLSGEAIIEEDQIRIEGESNLLPGSSIYSGGVTDGGFASSTFIDTAEVQEDGSFSFEFSGISTSTTVKLNLYTNNQTEEHYGENLEKVTGPQVYVTDTHGEFEVKAEFYIDVDQSMPYTIPIEIPQWQEKPDDYGEPEVWMEAEVDSDHEYLYFHGETNLVEGTRVGGNLRKASGIIDAFSFGFTRINPDGTFELRVPYYKLQKGMYMPIRFEPKNNVWEDVLDTYGEHGEKLKGELVEKDGEDQYVELIVEIDAPDFDPPKDVGLTVEDEEVKIQMPDDLLFDFDESTLKADAKKTLDDVMKDLQKLDENTEIQINGHTDNVGDPDYNLNLSKERAEAVWAYLEKSGDVTGLDVQIEGFGDTKPIASNKEEDGQERNRRVEIVINPKIEPEIHEQRGPF</sequence>
<reference evidence="7 8" key="2">
    <citation type="journal article" date="2016" name="Genome Announc.">
        <title>Draft Genome Sequence of Oceanobacillus picturae Heshi-B3, Isolated from Fermented Rice Bran in a Traditional Japanese Seafood Dish.</title>
        <authorList>
            <person name="Akuzawa S."/>
            <person name="Nagaoka J."/>
            <person name="Kanekatsu M."/>
            <person name="Kanesaki Y."/>
            <person name="Suzuki T."/>
        </authorList>
    </citation>
    <scope>NUCLEOTIDE SEQUENCE [LARGE SCALE GENOMIC DNA]</scope>
    <source>
        <strain evidence="7 8">Heshi-B3</strain>
    </source>
</reference>
<dbReference type="PRINTS" id="PR01021">
    <property type="entry name" value="OMPADOMAIN"/>
</dbReference>
<dbReference type="PANTHER" id="PTHR30329">
    <property type="entry name" value="STATOR ELEMENT OF FLAGELLAR MOTOR COMPLEX"/>
    <property type="match status" value="1"/>
</dbReference>
<dbReference type="PANTHER" id="PTHR30329:SF21">
    <property type="entry name" value="LIPOPROTEIN YIAD-RELATED"/>
    <property type="match status" value="1"/>
</dbReference>
<dbReference type="Gene3D" id="3.30.1330.60">
    <property type="entry name" value="OmpA-like domain"/>
    <property type="match status" value="1"/>
</dbReference>
<gene>
    <name evidence="7" type="ORF">OPHB3_1658</name>
</gene>
<dbReference type="InterPro" id="IPR006664">
    <property type="entry name" value="OMP_bac"/>
</dbReference>
<keyword evidence="2 4" id="KW-0472">Membrane</keyword>
<keyword evidence="3" id="KW-0998">Cell outer membrane</keyword>
<dbReference type="Proteomes" id="UP000052946">
    <property type="component" value="Unassembled WGS sequence"/>
</dbReference>
<dbReference type="InterPro" id="IPR050330">
    <property type="entry name" value="Bact_OuterMem_StrucFunc"/>
</dbReference>
<accession>A0A0U9H4V1</accession>
<dbReference type="InterPro" id="IPR036737">
    <property type="entry name" value="OmpA-like_sf"/>
</dbReference>
<name>A0A0U9H4V1_9BACI</name>
<evidence type="ECO:0000256" key="4">
    <source>
        <dbReference type="PROSITE-ProRule" id="PRU00473"/>
    </source>
</evidence>
<evidence type="ECO:0000313" key="7">
    <source>
        <dbReference type="EMBL" id="GAQ17733.1"/>
    </source>
</evidence>
<reference evidence="8" key="1">
    <citation type="submission" date="2015-07" db="EMBL/GenBank/DDBJ databases">
        <title>Draft Genome Sequence of Oceanobacillus picturae Heshi-B3 that Was Isolated from Fermented Rice Bran with Aging Salted Mackerel, Which Was Named Heshiko as Traditional Fermented Seafood in Japan.</title>
        <authorList>
            <person name="Akuzawa S."/>
            <person name="Nakagawa J."/>
            <person name="Kanekatsu T."/>
            <person name="Kanesaki Y."/>
            <person name="Suzuki T."/>
        </authorList>
    </citation>
    <scope>NUCLEOTIDE SEQUENCE [LARGE SCALE GENOMIC DNA]</scope>
    <source>
        <strain evidence="8">Heshi-B3</strain>
    </source>
</reference>
<evidence type="ECO:0000256" key="2">
    <source>
        <dbReference type="ARBA" id="ARBA00023136"/>
    </source>
</evidence>
<evidence type="ECO:0000259" key="6">
    <source>
        <dbReference type="PROSITE" id="PS51123"/>
    </source>
</evidence>
<feature type="domain" description="OmpA-like" evidence="6">
    <location>
        <begin position="332"/>
        <end position="451"/>
    </location>
</feature>
<proteinExistence type="predicted"/>
<dbReference type="Pfam" id="PF00691">
    <property type="entry name" value="OmpA"/>
    <property type="match status" value="1"/>
</dbReference>
<evidence type="ECO:0000313" key="8">
    <source>
        <dbReference type="Proteomes" id="UP000052946"/>
    </source>
</evidence>